<dbReference type="EMBL" id="CP012109">
    <property type="protein sequence ID" value="AKQ63695.1"/>
    <property type="molecule type" value="Genomic_DNA"/>
</dbReference>
<evidence type="ECO:0000313" key="2">
    <source>
        <dbReference type="EMBL" id="AKQ63695.1"/>
    </source>
</evidence>
<evidence type="ECO:0000256" key="1">
    <source>
        <dbReference type="SAM" id="MobiDB-lite"/>
    </source>
</evidence>
<sequence length="80" mass="8383">MPTESTSSRSTQTPVASELPRGIGRPATSSLAEEGITRLDQVTRFTERELLALHGVGPKAVGILKAELAARGLSLALGKK</sequence>
<evidence type="ECO:0008006" key="4">
    <source>
        <dbReference type="Google" id="ProtNLM"/>
    </source>
</evidence>
<name>A0A0H4WQS3_9BACT</name>
<proteinExistence type="predicted"/>
<gene>
    <name evidence="2" type="ORF">A176_000607</name>
</gene>
<organism evidence="2 3">
    <name type="scientific">Pseudomyxococcus hansupus</name>
    <dbReference type="NCBI Taxonomy" id="1297742"/>
    <lineage>
        <taxon>Bacteria</taxon>
        <taxon>Pseudomonadati</taxon>
        <taxon>Myxococcota</taxon>
        <taxon>Myxococcia</taxon>
        <taxon>Myxococcales</taxon>
        <taxon>Cystobacterineae</taxon>
        <taxon>Myxococcaceae</taxon>
        <taxon>Pseudomyxococcus</taxon>
    </lineage>
</organism>
<feature type="region of interest" description="Disordered" evidence="1">
    <location>
        <begin position="1"/>
        <end position="34"/>
    </location>
</feature>
<accession>A0A0H4WQS3</accession>
<dbReference type="AlphaFoldDB" id="A0A0H4WQS3"/>
<reference evidence="2 3" key="1">
    <citation type="journal article" date="2016" name="PLoS ONE">
        <title>Complete Genome Sequence and Comparative Genomics of a Novel Myxobacterium Myxococcus hansupus.</title>
        <authorList>
            <person name="Sharma G."/>
            <person name="Narwani T."/>
            <person name="Subramanian S."/>
        </authorList>
    </citation>
    <scope>NUCLEOTIDE SEQUENCE [LARGE SCALE GENOMIC DNA]</scope>
    <source>
        <strain evidence="3">mixupus</strain>
    </source>
</reference>
<keyword evidence="3" id="KW-1185">Reference proteome</keyword>
<feature type="compositionally biased region" description="Polar residues" evidence="1">
    <location>
        <begin position="1"/>
        <end position="15"/>
    </location>
</feature>
<dbReference type="KEGG" id="mym:A176_000607"/>
<protein>
    <recommendedName>
        <fullName evidence="4">DNA-binding protein</fullName>
    </recommendedName>
</protein>
<dbReference type="PATRIC" id="fig|1297742.4.peg.617"/>
<dbReference type="Gene3D" id="1.10.150.20">
    <property type="entry name" value="5' to 3' exonuclease, C-terminal subdomain"/>
    <property type="match status" value="1"/>
</dbReference>
<dbReference type="STRING" id="1297742.A176_000607"/>
<dbReference type="SUPFAM" id="SSF47789">
    <property type="entry name" value="C-terminal domain of RNA polymerase alpha subunit"/>
    <property type="match status" value="1"/>
</dbReference>
<dbReference type="eggNOG" id="ENOG5033AIJ">
    <property type="taxonomic scope" value="Bacteria"/>
</dbReference>
<dbReference type="RefSeq" id="WP_002636861.1">
    <property type="nucleotide sequence ID" value="NZ_CP012109.1"/>
</dbReference>
<dbReference type="Proteomes" id="UP000009026">
    <property type="component" value="Chromosome"/>
</dbReference>
<evidence type="ECO:0000313" key="3">
    <source>
        <dbReference type="Proteomes" id="UP000009026"/>
    </source>
</evidence>
<dbReference type="OrthoDB" id="7950977at2"/>